<evidence type="ECO:0000256" key="3">
    <source>
        <dbReference type="ARBA" id="ARBA00022603"/>
    </source>
</evidence>
<dbReference type="EC" id="2.1.1.152" evidence="7"/>
<evidence type="ECO:0000256" key="2">
    <source>
        <dbReference type="ARBA" id="ARBA00022573"/>
    </source>
</evidence>
<evidence type="ECO:0000313" key="7">
    <source>
        <dbReference type="EMBL" id="MBB4915596.1"/>
    </source>
</evidence>
<evidence type="ECO:0000256" key="5">
    <source>
        <dbReference type="ARBA" id="ARBA00022691"/>
    </source>
</evidence>
<sequence length="254" mass="28041">MKRILIIGIGAGDPDHLTLQAVKAIGRADAFLLVDKGAVKHDLADLRRDMIEAHGRQPYRVVEARDPERDRTTPAYASAVETWRSRRADLYEAFVRDELGDGETGAILVWGDPGLYDSTLAGIEEVIERGTVTFDHEVVPGITSVSALTARHRTNLNRVGRPVHVTTGRRLAQDGPTADDVVVMLDAHCAFADLGELGEEFHIYWGAYLGTPDEILVSGPVPEVAERIRALRAQARDSKGWIMDTYLLRRLPLT</sequence>
<dbReference type="PIRSF" id="PIRSF036525">
    <property type="entry name" value="CobF"/>
    <property type="match status" value="1"/>
</dbReference>
<dbReference type="Gene3D" id="3.40.1010.10">
    <property type="entry name" value="Cobalt-precorrin-4 Transmethylase, Domain 1"/>
    <property type="match status" value="1"/>
</dbReference>
<accession>A0A7W7QM45</accession>
<dbReference type="EMBL" id="JACHJP010000002">
    <property type="protein sequence ID" value="MBB4915596.1"/>
    <property type="molecule type" value="Genomic_DNA"/>
</dbReference>
<dbReference type="SUPFAM" id="SSF53790">
    <property type="entry name" value="Tetrapyrrole methylase"/>
    <property type="match status" value="1"/>
</dbReference>
<keyword evidence="4 7" id="KW-0808">Transferase</keyword>
<organism evidence="7 8">
    <name type="scientific">Streptosporangium saharense</name>
    <dbReference type="NCBI Taxonomy" id="1706840"/>
    <lineage>
        <taxon>Bacteria</taxon>
        <taxon>Bacillati</taxon>
        <taxon>Actinomycetota</taxon>
        <taxon>Actinomycetes</taxon>
        <taxon>Streptosporangiales</taxon>
        <taxon>Streptosporangiaceae</taxon>
        <taxon>Streptosporangium</taxon>
    </lineage>
</organism>
<name>A0A7W7QM45_9ACTN</name>
<evidence type="ECO:0000256" key="4">
    <source>
        <dbReference type="ARBA" id="ARBA00022679"/>
    </source>
</evidence>
<protein>
    <submittedName>
        <fullName evidence="7">Precorrin-6A synthase</fullName>
        <ecNumber evidence="7">2.1.1.152</ecNumber>
    </submittedName>
</protein>
<keyword evidence="3 7" id="KW-0489">Methyltransferase</keyword>
<dbReference type="InterPro" id="IPR014776">
    <property type="entry name" value="4pyrrole_Mease_sub2"/>
</dbReference>
<keyword evidence="5" id="KW-0949">S-adenosyl-L-methionine</keyword>
<keyword evidence="2" id="KW-0169">Cobalamin biosynthesis</keyword>
<dbReference type="GO" id="GO:0032259">
    <property type="term" value="P:methylation"/>
    <property type="evidence" value="ECO:0007669"/>
    <property type="project" value="UniProtKB-KW"/>
</dbReference>
<dbReference type="Proteomes" id="UP000552644">
    <property type="component" value="Unassembled WGS sequence"/>
</dbReference>
<reference evidence="7 8" key="1">
    <citation type="submission" date="2020-08" db="EMBL/GenBank/DDBJ databases">
        <title>Genomic Encyclopedia of Type Strains, Phase III (KMG-III): the genomes of soil and plant-associated and newly described type strains.</title>
        <authorList>
            <person name="Whitman W."/>
        </authorList>
    </citation>
    <scope>NUCLEOTIDE SEQUENCE [LARGE SCALE GENOMIC DNA]</scope>
    <source>
        <strain evidence="7 8">CECT 8840</strain>
    </source>
</reference>
<dbReference type="AlphaFoldDB" id="A0A7W7QM45"/>
<evidence type="ECO:0000313" key="8">
    <source>
        <dbReference type="Proteomes" id="UP000552644"/>
    </source>
</evidence>
<comment type="pathway">
    <text evidence="1">Cofactor biosynthesis; adenosylcobalamin biosynthesis.</text>
</comment>
<evidence type="ECO:0000259" key="6">
    <source>
        <dbReference type="Pfam" id="PF00590"/>
    </source>
</evidence>
<keyword evidence="8" id="KW-1185">Reference proteome</keyword>
<dbReference type="InterPro" id="IPR035996">
    <property type="entry name" value="4pyrrol_Methylase_sf"/>
</dbReference>
<evidence type="ECO:0000256" key="1">
    <source>
        <dbReference type="ARBA" id="ARBA00004953"/>
    </source>
</evidence>
<feature type="domain" description="Tetrapyrrole methylase" evidence="6">
    <location>
        <begin position="4"/>
        <end position="224"/>
    </location>
</feature>
<dbReference type="PANTHER" id="PTHR43467:SF1">
    <property type="entry name" value="PRECORRIN-6A SYNTHASE [DEACETYLATING]"/>
    <property type="match status" value="1"/>
</dbReference>
<dbReference type="NCBIfam" id="TIGR02434">
    <property type="entry name" value="CobF"/>
    <property type="match status" value="1"/>
</dbReference>
<dbReference type="PANTHER" id="PTHR43467">
    <property type="entry name" value="COBALT-PRECORRIN-2 C(20)-METHYLTRANSFERASE"/>
    <property type="match status" value="1"/>
</dbReference>
<dbReference type="CDD" id="cd11643">
    <property type="entry name" value="Precorrin-6A-synthase"/>
    <property type="match status" value="1"/>
</dbReference>
<dbReference type="InterPro" id="IPR014777">
    <property type="entry name" value="4pyrrole_Mease_sub1"/>
</dbReference>
<dbReference type="Gene3D" id="3.30.950.10">
    <property type="entry name" value="Methyltransferase, Cobalt-precorrin-4 Transmethylase, Domain 2"/>
    <property type="match status" value="1"/>
</dbReference>
<dbReference type="InterPro" id="IPR000878">
    <property type="entry name" value="4pyrrol_Mease"/>
</dbReference>
<dbReference type="RefSeq" id="WP_221460674.1">
    <property type="nucleotide sequence ID" value="NZ_JACHJP010000002.1"/>
</dbReference>
<dbReference type="InterPro" id="IPR012797">
    <property type="entry name" value="CobF"/>
</dbReference>
<gene>
    <name evidence="7" type="ORF">FHS44_002681</name>
</gene>
<dbReference type="GO" id="GO:0009236">
    <property type="term" value="P:cobalamin biosynthetic process"/>
    <property type="evidence" value="ECO:0007669"/>
    <property type="project" value="UniProtKB-KW"/>
</dbReference>
<dbReference type="Pfam" id="PF00590">
    <property type="entry name" value="TP_methylase"/>
    <property type="match status" value="1"/>
</dbReference>
<comment type="caution">
    <text evidence="7">The sequence shown here is derived from an EMBL/GenBank/DDBJ whole genome shotgun (WGS) entry which is preliminary data.</text>
</comment>
<dbReference type="GO" id="GO:0043819">
    <property type="term" value="F:precorrin-6A synthase (deacetylating) activity"/>
    <property type="evidence" value="ECO:0007669"/>
    <property type="project" value="UniProtKB-EC"/>
</dbReference>
<proteinExistence type="predicted"/>